<dbReference type="AlphaFoldDB" id="B8CX92"/>
<feature type="transmembrane region" description="Helical" evidence="1">
    <location>
        <begin position="141"/>
        <end position="159"/>
    </location>
</feature>
<dbReference type="RefSeq" id="WP_012636096.1">
    <property type="nucleotide sequence ID" value="NC_011899.1"/>
</dbReference>
<dbReference type="eggNOG" id="ENOG5032YCM">
    <property type="taxonomic scope" value="Bacteria"/>
</dbReference>
<keyword evidence="1" id="KW-0472">Membrane</keyword>
<dbReference type="Proteomes" id="UP000000719">
    <property type="component" value="Chromosome"/>
</dbReference>
<name>B8CX92_HALOH</name>
<gene>
    <name evidence="2" type="ordered locus">Hore_11590</name>
</gene>
<reference evidence="2 3" key="1">
    <citation type="journal article" date="2009" name="PLoS ONE">
        <title>Genome analysis of the anaerobic thermohalophilic bacterium Halothermothrix orenii.</title>
        <authorList>
            <person name="Mavromatis K."/>
            <person name="Ivanova N."/>
            <person name="Anderson I."/>
            <person name="Lykidis A."/>
            <person name="Hooper S.D."/>
            <person name="Sun H."/>
            <person name="Kunin V."/>
            <person name="Lapidus A."/>
            <person name="Hugenholtz P."/>
            <person name="Patel B."/>
            <person name="Kyrpides N.C."/>
        </authorList>
    </citation>
    <scope>NUCLEOTIDE SEQUENCE [LARGE SCALE GENOMIC DNA]</scope>
    <source>
        <strain evidence="3">H 168 / OCM 544 / DSM 9562</strain>
    </source>
</reference>
<evidence type="ECO:0000256" key="1">
    <source>
        <dbReference type="SAM" id="Phobius"/>
    </source>
</evidence>
<proteinExistence type="predicted"/>
<dbReference type="KEGG" id="hor:Hore_11590"/>
<keyword evidence="1" id="KW-0812">Transmembrane</keyword>
<evidence type="ECO:0000313" key="2">
    <source>
        <dbReference type="EMBL" id="ACL69911.1"/>
    </source>
</evidence>
<keyword evidence="1" id="KW-1133">Transmembrane helix</keyword>
<protein>
    <submittedName>
        <fullName evidence="2">Uncharacterized protein</fullName>
    </submittedName>
</protein>
<sequence>MFKRFFSIFLVGLVIKIMDDYLDIDIDNLKEEINIVRVLDRGVLPYSLIIIVIALALNFKEAATYFLASYTVGMAKINNYVLPSKLKSWQESIFVFILSVIFFSWLQTLSAIILITGLQIVDDFIDYRYDKYKEKNNILDVMGFPTATAFFMILLIISLKFFPVKLIYFVIASTTLYLLFWQLYKLYSHNLKMS</sequence>
<dbReference type="HOGENOM" id="CLU_118898_0_0_9"/>
<feature type="transmembrane region" description="Helical" evidence="1">
    <location>
        <begin position="166"/>
        <end position="184"/>
    </location>
</feature>
<dbReference type="STRING" id="373903.Hore_11590"/>
<organism evidence="2 3">
    <name type="scientific">Halothermothrix orenii (strain H 168 / OCM 544 / DSM 9562)</name>
    <dbReference type="NCBI Taxonomy" id="373903"/>
    <lineage>
        <taxon>Bacteria</taxon>
        <taxon>Bacillati</taxon>
        <taxon>Bacillota</taxon>
        <taxon>Clostridia</taxon>
        <taxon>Halanaerobiales</taxon>
        <taxon>Halothermotrichaceae</taxon>
        <taxon>Halothermothrix</taxon>
    </lineage>
</organism>
<feature type="transmembrane region" description="Helical" evidence="1">
    <location>
        <begin position="43"/>
        <end position="72"/>
    </location>
</feature>
<evidence type="ECO:0000313" key="3">
    <source>
        <dbReference type="Proteomes" id="UP000000719"/>
    </source>
</evidence>
<keyword evidence="3" id="KW-1185">Reference proteome</keyword>
<feature type="transmembrane region" description="Helical" evidence="1">
    <location>
        <begin position="93"/>
        <end position="121"/>
    </location>
</feature>
<dbReference type="OrthoDB" id="1680253at2"/>
<accession>B8CX92</accession>
<dbReference type="EMBL" id="CP001098">
    <property type="protein sequence ID" value="ACL69911.1"/>
    <property type="molecule type" value="Genomic_DNA"/>
</dbReference>